<dbReference type="AlphaFoldDB" id="A0A1E3B9T7"/>
<evidence type="ECO:0000313" key="4">
    <source>
        <dbReference type="EMBL" id="ODM17684.1"/>
    </source>
</evidence>
<organism evidence="4 5">
    <name type="scientific">Aspergillus cristatus</name>
    <name type="common">Chinese Fuzhuan brick tea-fermentation fungus</name>
    <name type="synonym">Eurotium cristatum</name>
    <dbReference type="NCBI Taxonomy" id="573508"/>
    <lineage>
        <taxon>Eukaryota</taxon>
        <taxon>Fungi</taxon>
        <taxon>Dikarya</taxon>
        <taxon>Ascomycota</taxon>
        <taxon>Pezizomycotina</taxon>
        <taxon>Eurotiomycetes</taxon>
        <taxon>Eurotiomycetidae</taxon>
        <taxon>Eurotiales</taxon>
        <taxon>Aspergillaceae</taxon>
        <taxon>Aspergillus</taxon>
        <taxon>Aspergillus subgen. Aspergillus</taxon>
    </lineage>
</organism>
<comment type="similarity">
    <text evidence="1">Belongs to the ATP-dependent AMP-binding enzyme family.</text>
</comment>
<sequence length="365" mass="40026">MAFYPSPKLQLHAQEAAHRHPLDDSERFWAHEAAQIQWHKLPSAILQESEKALKSGILHPTWSWFPDGEFSTCFNCVDRHVQAGRGESLALIWDSPVTGSKLQFTYNQMLHEVETLAGVLREQGVGKGDVVLIYTQGELDWNHLVENAKRRNLKAQVVPVKSNDPIYVLFTSGTTGSPKGVVREAAGHAVGMSFCMRSKFGVQGPGDVVFAASDIGWVFGHSFIVYGPLLAGAATILFEGKPIGTPDAGTFWRIVSEYKVNMLCTAPSALRAIRSHDPGDRLFKQMGTSGALRSLRAIFLAGERSEPNLVQLYSKFLQNYSASPSLVIDNWWSTETGSPITGTAMEVVADEIRSLGPGTKPMGRT</sequence>
<evidence type="ECO:0000256" key="1">
    <source>
        <dbReference type="ARBA" id="ARBA00006432"/>
    </source>
</evidence>
<evidence type="ECO:0000259" key="3">
    <source>
        <dbReference type="Pfam" id="PF16177"/>
    </source>
</evidence>
<dbReference type="STRING" id="573508.A0A1E3B9T7"/>
<dbReference type="InterPro" id="IPR032387">
    <property type="entry name" value="ACAS_N"/>
</dbReference>
<dbReference type="PROSITE" id="PS00455">
    <property type="entry name" value="AMP_BINDING"/>
    <property type="match status" value="1"/>
</dbReference>
<dbReference type="SUPFAM" id="SSF56801">
    <property type="entry name" value="Acetyl-CoA synthetase-like"/>
    <property type="match status" value="1"/>
</dbReference>
<feature type="domain" description="Acetyl-coenzyme A synthetase N-terminal" evidence="3">
    <location>
        <begin position="16"/>
        <end position="76"/>
    </location>
</feature>
<name>A0A1E3B9T7_ASPCR</name>
<proteinExistence type="inferred from homology"/>
<reference evidence="4 5" key="1">
    <citation type="journal article" date="2016" name="BMC Genomics">
        <title>Comparative genomic and transcriptomic analyses of the Fuzhuan brick tea-fermentation fungus Aspergillus cristatus.</title>
        <authorList>
            <person name="Ge Y."/>
            <person name="Wang Y."/>
            <person name="Liu Y."/>
            <person name="Tan Y."/>
            <person name="Ren X."/>
            <person name="Zhang X."/>
            <person name="Hyde K.D."/>
            <person name="Liu Y."/>
            <person name="Liu Z."/>
        </authorList>
    </citation>
    <scope>NUCLEOTIDE SEQUENCE [LARGE SCALE GENOMIC DNA]</scope>
    <source>
        <strain evidence="4 5">GZAAS20.1005</strain>
    </source>
</reference>
<dbReference type="InterPro" id="IPR042099">
    <property type="entry name" value="ANL_N_sf"/>
</dbReference>
<protein>
    <recommendedName>
        <fullName evidence="6">AMP-dependent synthetase/ligase domain-containing protein</fullName>
    </recommendedName>
</protein>
<accession>A0A1E3B9T7</accession>
<dbReference type="PANTHER" id="PTHR43347:SF3">
    <property type="entry name" value="ACYL-COA SYNTHETASE SHORT-CHAIN FAMILY MEMBER 3, MITOCHONDRIAL"/>
    <property type="match status" value="1"/>
</dbReference>
<feature type="domain" description="AMP-dependent synthetase/ligase" evidence="2">
    <location>
        <begin position="147"/>
        <end position="342"/>
    </location>
</feature>
<dbReference type="PANTHER" id="PTHR43347">
    <property type="entry name" value="ACYL-COA SYNTHETASE"/>
    <property type="match status" value="1"/>
</dbReference>
<dbReference type="GO" id="GO:0050218">
    <property type="term" value="F:propionate-CoA ligase activity"/>
    <property type="evidence" value="ECO:0007669"/>
    <property type="project" value="TreeGrafter"/>
</dbReference>
<dbReference type="InterPro" id="IPR020845">
    <property type="entry name" value="AMP-binding_CS"/>
</dbReference>
<dbReference type="EMBL" id="JXNT01000007">
    <property type="protein sequence ID" value="ODM17684.1"/>
    <property type="molecule type" value="Genomic_DNA"/>
</dbReference>
<keyword evidence="5" id="KW-1185">Reference proteome</keyword>
<dbReference type="Pfam" id="PF16177">
    <property type="entry name" value="ACAS_N"/>
    <property type="match status" value="1"/>
</dbReference>
<dbReference type="Pfam" id="PF00501">
    <property type="entry name" value="AMP-binding"/>
    <property type="match status" value="1"/>
</dbReference>
<dbReference type="InterPro" id="IPR000873">
    <property type="entry name" value="AMP-dep_synth/lig_dom"/>
</dbReference>
<evidence type="ECO:0000259" key="2">
    <source>
        <dbReference type="Pfam" id="PF00501"/>
    </source>
</evidence>
<dbReference type="Gene3D" id="3.40.50.12780">
    <property type="entry name" value="N-terminal domain of ligase-like"/>
    <property type="match status" value="2"/>
</dbReference>
<evidence type="ECO:0000313" key="5">
    <source>
        <dbReference type="Proteomes" id="UP000094569"/>
    </source>
</evidence>
<comment type="caution">
    <text evidence="4">The sequence shown here is derived from an EMBL/GenBank/DDBJ whole genome shotgun (WGS) entry which is preliminary data.</text>
</comment>
<dbReference type="OrthoDB" id="1706066at2759"/>
<dbReference type="Proteomes" id="UP000094569">
    <property type="component" value="Unassembled WGS sequence"/>
</dbReference>
<evidence type="ECO:0008006" key="6">
    <source>
        <dbReference type="Google" id="ProtNLM"/>
    </source>
</evidence>
<gene>
    <name evidence="4" type="ORF">SI65_06472</name>
</gene>
<dbReference type="VEuPathDB" id="FungiDB:SI65_06472"/>